<dbReference type="EMBL" id="AKAU01000196">
    <property type="protein sequence ID" value="EIM96354.1"/>
    <property type="molecule type" value="Genomic_DNA"/>
</dbReference>
<evidence type="ECO:0000256" key="1">
    <source>
        <dbReference type="ARBA" id="ARBA00022801"/>
    </source>
</evidence>
<evidence type="ECO:0000313" key="3">
    <source>
        <dbReference type="EMBL" id="EIM96354.1"/>
    </source>
</evidence>
<dbReference type="InterPro" id="IPR029132">
    <property type="entry name" value="CBAH/NAAA_C"/>
</dbReference>
<dbReference type="Gene3D" id="3.60.60.10">
    <property type="entry name" value="Penicillin V Acylase, Chain A"/>
    <property type="match status" value="1"/>
</dbReference>
<dbReference type="GO" id="GO:0016787">
    <property type="term" value="F:hydrolase activity"/>
    <property type="evidence" value="ECO:0007669"/>
    <property type="project" value="UniProtKB-KW"/>
</dbReference>
<dbReference type="Proteomes" id="UP000004980">
    <property type="component" value="Unassembled WGS sequence"/>
</dbReference>
<proteinExistence type="predicted"/>
<dbReference type="SUPFAM" id="SSF56235">
    <property type="entry name" value="N-terminal nucleophile aminohydrolases (Ntn hydrolases)"/>
    <property type="match status" value="1"/>
</dbReference>
<evidence type="ECO:0000313" key="4">
    <source>
        <dbReference type="Proteomes" id="UP000004980"/>
    </source>
</evidence>
<keyword evidence="1 3" id="KW-0378">Hydrolase</keyword>
<dbReference type="InterPro" id="IPR029055">
    <property type="entry name" value="Ntn_hydrolases_N"/>
</dbReference>
<evidence type="ECO:0000259" key="2">
    <source>
        <dbReference type="Pfam" id="PF02275"/>
    </source>
</evidence>
<accession>A0ABN0FCD3</accession>
<reference evidence="3 4" key="1">
    <citation type="journal article" date="2012" name="J. Bacteriol.">
        <title>Draft Genome Sequence of the Soil Bacterium Burkholderia terrae Strain BS001, Which Interacts with Fungal Surface Structures.</title>
        <authorList>
            <person name="Nazir R."/>
            <person name="Hansen M.A."/>
            <person name="Sorensen S."/>
            <person name="van Elsas J.D."/>
        </authorList>
    </citation>
    <scope>NUCLEOTIDE SEQUENCE [LARGE SCALE GENOMIC DNA]</scope>
    <source>
        <strain evidence="3 4">BS001</strain>
    </source>
</reference>
<dbReference type="Pfam" id="PF02275">
    <property type="entry name" value="CBAH"/>
    <property type="match status" value="1"/>
</dbReference>
<protein>
    <submittedName>
        <fullName evidence="3">Choloylglycine hydrolase</fullName>
    </submittedName>
</protein>
<sequence length="400" mass="43821">MIDLDTFLLPPTSQNYLALRRLRVSGSHADIGRALATIARSDYGVTLAHYRDRIYGTSRLDYFKKNWPAGYERSLGVAAAYGIEPYSGEFDTSALPFDFSGAGCSVVFIPSALSANRKPLVGRNYDWYTVTASELHGRPVRPGEFPCSSRSQVTELRPHGAPATLHISAVDLLNPWIDGMNEEGLLVTVLSDPTAPAAGVPMAGGRAAGVSQFQLPLLLLQQCVCVDEAKRLILQQRIFSPTRGLHFLIADADGRATVFEIDGTTGEYVFVDAVADKPLVVTNHPLHHFPNHADYPELDMSMEHNTYVRVCMLEDAIADHDGAFTPGDVHALLMKVTCAFADNRMAGVNAPFPERTLWSYVADLGEKVFNATFYLGDIGPIVGTNAMRVRRSELMRIAFS</sequence>
<name>A0ABN0FCD3_9BURK</name>
<comment type="caution">
    <text evidence="3">The sequence shown here is derived from an EMBL/GenBank/DDBJ whole genome shotgun (WGS) entry which is preliminary data.</text>
</comment>
<keyword evidence="4" id="KW-1185">Reference proteome</keyword>
<gene>
    <name evidence="3" type="ORF">WQE_34616</name>
</gene>
<dbReference type="RefSeq" id="WP_007589278.1">
    <property type="nucleotide sequence ID" value="NZ_AKAU01000196.1"/>
</dbReference>
<feature type="domain" description="Choloylglycine hydrolase/NAAA C-terminal" evidence="2">
    <location>
        <begin position="116"/>
        <end position="289"/>
    </location>
</feature>
<organism evidence="3 4">
    <name type="scientific">Paraburkholderia hospita</name>
    <dbReference type="NCBI Taxonomy" id="169430"/>
    <lineage>
        <taxon>Bacteria</taxon>
        <taxon>Pseudomonadati</taxon>
        <taxon>Pseudomonadota</taxon>
        <taxon>Betaproteobacteria</taxon>
        <taxon>Burkholderiales</taxon>
        <taxon>Burkholderiaceae</taxon>
        <taxon>Paraburkholderia</taxon>
    </lineage>
</organism>